<evidence type="ECO:0000256" key="2">
    <source>
        <dbReference type="NCBIfam" id="TIGR00542"/>
    </source>
</evidence>
<dbReference type="InterPro" id="IPR013022">
    <property type="entry name" value="Xyl_isomerase-like_TIM-brl"/>
</dbReference>
<evidence type="ECO:0000313" key="5">
    <source>
        <dbReference type="EMBL" id="WNX27360.1"/>
    </source>
</evidence>
<dbReference type="Gene3D" id="3.20.20.150">
    <property type="entry name" value="Divalent-metal-dependent TIM barrel enzymes"/>
    <property type="match status" value="1"/>
</dbReference>
<dbReference type="GO" id="GO:0034015">
    <property type="term" value="F:L-ribulose-5-phosphate 3-epimerase activity"/>
    <property type="evidence" value="ECO:0007669"/>
    <property type="project" value="TreeGrafter"/>
</dbReference>
<accession>A0AAN1F0Z7</accession>
<organism evidence="4 6">
    <name type="scientific">Lacticaseibacillus casei</name>
    <name type="common">Lactobacillus casei</name>
    <dbReference type="NCBI Taxonomy" id="1582"/>
    <lineage>
        <taxon>Bacteria</taxon>
        <taxon>Bacillati</taxon>
        <taxon>Bacillota</taxon>
        <taxon>Bacilli</taxon>
        <taxon>Lactobacillales</taxon>
        <taxon>Lactobacillaceae</taxon>
        <taxon>Lacticaseibacillus</taxon>
    </lineage>
</organism>
<reference evidence="4 6" key="1">
    <citation type="journal article" date="2017" name="Front. Immunol.">
        <title>Complete Genome Sequence of Lactobacillus casei LC5, a Potential Probiotics for Atopic Dermatitis.</title>
        <authorList>
            <person name="Kang J."/>
            <person name="Chung W.H."/>
            <person name="Lim T.J."/>
            <person name="Whon T.W."/>
            <person name="Lim S."/>
            <person name="Nam Y.D."/>
        </authorList>
    </citation>
    <scope>NUCLEOTIDE SEQUENCE [LARGE SCALE GENOMIC DNA]</scope>
    <source>
        <strain evidence="4 6">LC5</strain>
    </source>
</reference>
<dbReference type="InterPro" id="IPR004560">
    <property type="entry name" value="L-Ru-5P_3-Epase"/>
</dbReference>
<dbReference type="NCBIfam" id="NF009688">
    <property type="entry name" value="PRK13209.1"/>
    <property type="match status" value="1"/>
</dbReference>
<feature type="domain" description="Xylose isomerase-like TIM barrel" evidence="3">
    <location>
        <begin position="21"/>
        <end position="270"/>
    </location>
</feature>
<dbReference type="SUPFAM" id="SSF51658">
    <property type="entry name" value="Xylose isomerase-like"/>
    <property type="match status" value="1"/>
</dbReference>
<protein>
    <recommendedName>
        <fullName evidence="2">L-ribulose-5-phosphate 3-epimerase</fullName>
    </recommendedName>
</protein>
<reference evidence="5 7" key="2">
    <citation type="submission" date="2023-09" db="EMBL/GenBank/DDBJ databases">
        <title>Genomic characteristic of L. casei group strains isolated from clinical sources.</title>
        <authorList>
            <person name="Jarocki P."/>
        </authorList>
    </citation>
    <scope>NUCLEOTIDE SEQUENCE [LARGE SCALE GENOMIC DNA]</scope>
    <source>
        <strain evidence="5 7">LMG 24099</strain>
    </source>
</reference>
<evidence type="ECO:0000313" key="6">
    <source>
        <dbReference type="Proteomes" id="UP000195609"/>
    </source>
</evidence>
<dbReference type="EMBL" id="CP017065">
    <property type="protein sequence ID" value="ARY92727.1"/>
    <property type="molecule type" value="Genomic_DNA"/>
</dbReference>
<keyword evidence="7" id="KW-1185">Reference proteome</keyword>
<dbReference type="PANTHER" id="PTHR43489">
    <property type="entry name" value="ISOMERASE"/>
    <property type="match status" value="1"/>
</dbReference>
<dbReference type="GO" id="GO:0019852">
    <property type="term" value="P:L-ascorbic acid metabolic process"/>
    <property type="evidence" value="ECO:0007669"/>
    <property type="project" value="TreeGrafter"/>
</dbReference>
<proteinExistence type="predicted"/>
<evidence type="ECO:0000259" key="3">
    <source>
        <dbReference type="Pfam" id="PF01261"/>
    </source>
</evidence>
<dbReference type="NCBIfam" id="NF009689">
    <property type="entry name" value="PRK13210.1"/>
    <property type="match status" value="1"/>
</dbReference>
<dbReference type="GO" id="GO:0016861">
    <property type="term" value="F:intramolecular oxidoreductase activity, interconverting aldoses and ketoses"/>
    <property type="evidence" value="ECO:0007669"/>
    <property type="project" value="InterPro"/>
</dbReference>
<name>A0AAN1F0Z7_LACCA</name>
<evidence type="ECO:0000313" key="7">
    <source>
        <dbReference type="Proteomes" id="UP001303564"/>
    </source>
</evidence>
<dbReference type="AlphaFoldDB" id="A0AAN1F0Z7"/>
<dbReference type="RefSeq" id="WP_087913034.1">
    <property type="nucleotide sequence ID" value="NZ_CP017065.1"/>
</dbReference>
<sequence>MNSLGIYEKALPKTDSWLTRLQLVRDLGFNFLELSIDESDERLARLDWTKDERAAVRDACWQTGVRIHTLMLSGHRRYPLGSADPAVQQKSCDMLVKAIDLASDLGIRNVQLAGYDVYYEPKTIMSRECFIENLQRGVAYAATKEVTLAIETMDDPFLNSLTKIQALKDQIHSPWLQAYPDVGNLSAWPENNVGCELELGIANIASVHLKDTQAVTANHPGKFRDVPFGDGVVDFAGCLRTLKRLHYGGAFTIEMWTEKAADPIKEVKQAKVFFDKLFAQVGLTQEPVSEANVRS</sequence>
<dbReference type="EMBL" id="CP136128">
    <property type="protein sequence ID" value="WNX27360.1"/>
    <property type="molecule type" value="Genomic_DNA"/>
</dbReference>
<dbReference type="PANTHER" id="PTHR43489:SF1">
    <property type="entry name" value="L-RIBULOSE-5-PHOSPHATE 3-EPIMERASE SGBU-RELATED"/>
    <property type="match status" value="1"/>
</dbReference>
<dbReference type="Pfam" id="PF01261">
    <property type="entry name" value="AP_endonuc_2"/>
    <property type="match status" value="1"/>
</dbReference>
<evidence type="ECO:0000313" key="4">
    <source>
        <dbReference type="EMBL" id="ARY92727.1"/>
    </source>
</evidence>
<dbReference type="InterPro" id="IPR036237">
    <property type="entry name" value="Xyl_isomerase-like_sf"/>
</dbReference>
<dbReference type="Proteomes" id="UP000195609">
    <property type="component" value="Chromosome"/>
</dbReference>
<evidence type="ECO:0000256" key="1">
    <source>
        <dbReference type="ARBA" id="ARBA00023235"/>
    </source>
</evidence>
<gene>
    <name evidence="4" type="ORF">BGL52_13550</name>
    <name evidence="5" type="ORF">RWA16_13310</name>
</gene>
<dbReference type="Proteomes" id="UP001303564">
    <property type="component" value="Chromosome"/>
</dbReference>
<dbReference type="InterPro" id="IPR050417">
    <property type="entry name" value="Sugar_Epim/Isomerase"/>
</dbReference>
<dbReference type="NCBIfam" id="TIGR00542">
    <property type="entry name" value="hxl6Piso_put"/>
    <property type="match status" value="1"/>
</dbReference>
<keyword evidence="1" id="KW-0413">Isomerase</keyword>